<dbReference type="GO" id="GO:0009055">
    <property type="term" value="F:electron transfer activity"/>
    <property type="evidence" value="ECO:0007669"/>
    <property type="project" value="InterPro"/>
</dbReference>
<dbReference type="AlphaFoldDB" id="A0A937W7E2"/>
<evidence type="ECO:0000313" key="2">
    <source>
        <dbReference type="EMBL" id="MBM3226391.1"/>
    </source>
</evidence>
<dbReference type="SUPFAM" id="SSF46626">
    <property type="entry name" value="Cytochrome c"/>
    <property type="match status" value="1"/>
</dbReference>
<evidence type="ECO:0000256" key="1">
    <source>
        <dbReference type="SAM" id="SignalP"/>
    </source>
</evidence>
<protein>
    <recommendedName>
        <fullName evidence="4">Cytochrome c domain-containing protein</fullName>
    </recommendedName>
</protein>
<name>A0A937W7E2_UNCTE</name>
<dbReference type="Proteomes" id="UP000712673">
    <property type="component" value="Unassembled WGS sequence"/>
</dbReference>
<feature type="chain" id="PRO_5037872871" description="Cytochrome c domain-containing protein" evidence="1">
    <location>
        <begin position="21"/>
        <end position="103"/>
    </location>
</feature>
<feature type="non-terminal residue" evidence="2">
    <location>
        <position position="103"/>
    </location>
</feature>
<organism evidence="2 3">
    <name type="scientific">Tectimicrobiota bacterium</name>
    <dbReference type="NCBI Taxonomy" id="2528274"/>
    <lineage>
        <taxon>Bacteria</taxon>
        <taxon>Pseudomonadati</taxon>
        <taxon>Nitrospinota/Tectimicrobiota group</taxon>
        <taxon>Candidatus Tectimicrobiota</taxon>
    </lineage>
</organism>
<proteinExistence type="predicted"/>
<accession>A0A937W7E2</accession>
<feature type="signal peptide" evidence="1">
    <location>
        <begin position="1"/>
        <end position="20"/>
    </location>
</feature>
<reference evidence="2" key="1">
    <citation type="submission" date="2019-03" db="EMBL/GenBank/DDBJ databases">
        <title>Lake Tanganyika Metagenome-Assembled Genomes (MAGs).</title>
        <authorList>
            <person name="Tran P."/>
        </authorList>
    </citation>
    <scope>NUCLEOTIDE SEQUENCE</scope>
    <source>
        <strain evidence="2">K_DeepCast_65m_m2_066</strain>
    </source>
</reference>
<sequence length="103" mass="11111">MMRWLLVVACVSLFALPAYAADPIGEAVEKLGLSKEQLLKLGDAIYNTEGENTCLKCHGKGGKDGDQAGAADLRHPRTWRAFQALGGDAAFKADKAKFLKDMD</sequence>
<dbReference type="EMBL" id="VGLS01000892">
    <property type="protein sequence ID" value="MBM3226391.1"/>
    <property type="molecule type" value="Genomic_DNA"/>
</dbReference>
<dbReference type="InterPro" id="IPR036909">
    <property type="entry name" value="Cyt_c-like_dom_sf"/>
</dbReference>
<evidence type="ECO:0008006" key="4">
    <source>
        <dbReference type="Google" id="ProtNLM"/>
    </source>
</evidence>
<comment type="caution">
    <text evidence="2">The sequence shown here is derived from an EMBL/GenBank/DDBJ whole genome shotgun (WGS) entry which is preliminary data.</text>
</comment>
<dbReference type="Gene3D" id="1.10.760.10">
    <property type="entry name" value="Cytochrome c-like domain"/>
    <property type="match status" value="1"/>
</dbReference>
<dbReference type="GO" id="GO:0020037">
    <property type="term" value="F:heme binding"/>
    <property type="evidence" value="ECO:0007669"/>
    <property type="project" value="InterPro"/>
</dbReference>
<evidence type="ECO:0000313" key="3">
    <source>
        <dbReference type="Proteomes" id="UP000712673"/>
    </source>
</evidence>
<gene>
    <name evidence="2" type="ORF">FJZ47_21720</name>
</gene>
<keyword evidence="1" id="KW-0732">Signal</keyword>